<evidence type="ECO:0000256" key="1">
    <source>
        <dbReference type="SAM" id="Coils"/>
    </source>
</evidence>
<keyword evidence="3" id="KW-1185">Reference proteome</keyword>
<sequence length="131" mass="15272">MLRRLLSTHTRILFQLKLTNSQTRTVVQAQQQPYSSSIKKADLDKEIERMTDLATIAKDEMDFAEESRNSVYYNEDKQAAHKAVDEMTIAYNELLQRLSAEDKKAIETRIGMRIKEIQNAYEIMTLNDLEE</sequence>
<proteinExistence type="predicted"/>
<evidence type="ECO:0000313" key="3">
    <source>
        <dbReference type="Proteomes" id="UP001145021"/>
    </source>
</evidence>
<dbReference type="EMBL" id="JANBOH010000001">
    <property type="protein sequence ID" value="KAJ1648713.1"/>
    <property type="molecule type" value="Genomic_DNA"/>
</dbReference>
<accession>A0A9W7XRQ0</accession>
<evidence type="ECO:0000313" key="2">
    <source>
        <dbReference type="EMBL" id="KAJ1648713.1"/>
    </source>
</evidence>
<dbReference type="PANTHER" id="PTHR35706:SF1">
    <property type="entry name" value="EMBRYOGENESIS-LIKE PROTEIN"/>
    <property type="match status" value="1"/>
</dbReference>
<feature type="coiled-coil region" evidence="1">
    <location>
        <begin position="40"/>
        <end position="67"/>
    </location>
</feature>
<dbReference type="AlphaFoldDB" id="A0A9W7XRQ0"/>
<dbReference type="InterPro" id="IPR053325">
    <property type="entry name" value="H3-Acetyl_Activator"/>
</dbReference>
<organism evidence="2 3">
    <name type="scientific">Coemansia asiatica</name>
    <dbReference type="NCBI Taxonomy" id="1052880"/>
    <lineage>
        <taxon>Eukaryota</taxon>
        <taxon>Fungi</taxon>
        <taxon>Fungi incertae sedis</taxon>
        <taxon>Zoopagomycota</taxon>
        <taxon>Kickxellomycotina</taxon>
        <taxon>Kickxellomycetes</taxon>
        <taxon>Kickxellales</taxon>
        <taxon>Kickxellaceae</taxon>
        <taxon>Coemansia</taxon>
    </lineage>
</organism>
<dbReference type="PANTHER" id="PTHR35706">
    <property type="entry name" value="F14O23.11 PROTEIN"/>
    <property type="match status" value="1"/>
</dbReference>
<comment type="caution">
    <text evidence="2">The sequence shown here is derived from an EMBL/GenBank/DDBJ whole genome shotgun (WGS) entry which is preliminary data.</text>
</comment>
<gene>
    <name evidence="2" type="ORF">LPJ64_000032</name>
</gene>
<dbReference type="Proteomes" id="UP001145021">
    <property type="component" value="Unassembled WGS sequence"/>
</dbReference>
<name>A0A9W7XRQ0_9FUNG</name>
<keyword evidence="1" id="KW-0175">Coiled coil</keyword>
<protein>
    <submittedName>
        <fullName evidence="2">Uncharacterized protein</fullName>
    </submittedName>
</protein>
<reference evidence="2" key="1">
    <citation type="submission" date="2022-07" db="EMBL/GenBank/DDBJ databases">
        <title>Phylogenomic reconstructions and comparative analyses of Kickxellomycotina fungi.</title>
        <authorList>
            <person name="Reynolds N.K."/>
            <person name="Stajich J.E."/>
            <person name="Barry K."/>
            <person name="Grigoriev I.V."/>
            <person name="Crous P."/>
            <person name="Smith M.E."/>
        </authorList>
    </citation>
    <scope>NUCLEOTIDE SEQUENCE</scope>
    <source>
        <strain evidence="2">NBRC 105413</strain>
    </source>
</reference>